<keyword evidence="3" id="KW-1185">Reference proteome</keyword>
<dbReference type="RefSeq" id="XP_009050387.1">
    <property type="nucleotide sequence ID" value="XM_009052139.1"/>
</dbReference>
<evidence type="ECO:0000313" key="3">
    <source>
        <dbReference type="Proteomes" id="UP000030746"/>
    </source>
</evidence>
<dbReference type="CTD" id="20237837"/>
<dbReference type="PANTHER" id="PTHR22826">
    <property type="entry name" value="RHO GUANINE EXCHANGE FACTOR-RELATED"/>
    <property type="match status" value="1"/>
</dbReference>
<evidence type="ECO:0000256" key="1">
    <source>
        <dbReference type="ARBA" id="ARBA00022658"/>
    </source>
</evidence>
<name>V4AUV5_LOTGI</name>
<sequence length="235" mass="26069">MSSSDTSTSPVHIVFPNFSQQPAHKIEQGIENFLENFKNHVSTLDSRMSFGSGDSSGFTSSVPSTNSEYAATSLDSPDKDGLIYRVPDKTEWIKRQGIIDESRRISEWAWSRFQHDDQPDISSVGKQTQNSAASDFTSVISNSSRHITKTSVNRTIPRKMVYYETNSGDVMATEPTCPYSVLDVANLLQTKFAVLTGGKAKNGAPILIFADRPNEPEVPDEEYKKLITYLCSITL</sequence>
<dbReference type="OrthoDB" id="10004999at2759"/>
<protein>
    <submittedName>
        <fullName evidence="2">Uncharacterized protein</fullName>
    </submittedName>
</protein>
<evidence type="ECO:0000313" key="2">
    <source>
        <dbReference type="EMBL" id="ESO98750.1"/>
    </source>
</evidence>
<dbReference type="GO" id="GO:0005737">
    <property type="term" value="C:cytoplasm"/>
    <property type="evidence" value="ECO:0007669"/>
    <property type="project" value="TreeGrafter"/>
</dbReference>
<dbReference type="KEGG" id="lgi:LOTGIDRAFT_158695"/>
<dbReference type="OMA" id="EMEEPRH"/>
<dbReference type="Proteomes" id="UP000030746">
    <property type="component" value="Unassembled WGS sequence"/>
</dbReference>
<accession>V4AUV5</accession>
<dbReference type="PANTHER" id="PTHR22826:SF211">
    <property type="entry name" value="LD43457P"/>
    <property type="match status" value="1"/>
</dbReference>
<organism evidence="2 3">
    <name type="scientific">Lottia gigantea</name>
    <name type="common">Giant owl limpet</name>
    <dbReference type="NCBI Taxonomy" id="225164"/>
    <lineage>
        <taxon>Eukaryota</taxon>
        <taxon>Metazoa</taxon>
        <taxon>Spiralia</taxon>
        <taxon>Lophotrochozoa</taxon>
        <taxon>Mollusca</taxon>
        <taxon>Gastropoda</taxon>
        <taxon>Patellogastropoda</taxon>
        <taxon>Lottioidea</taxon>
        <taxon>Lottiidae</taxon>
        <taxon>Lottia</taxon>
    </lineage>
</organism>
<dbReference type="STRING" id="225164.V4AUV5"/>
<proteinExistence type="predicted"/>
<gene>
    <name evidence="2" type="ORF">LOTGIDRAFT_158695</name>
</gene>
<dbReference type="InterPro" id="IPR051336">
    <property type="entry name" value="RhoGEF_Guanine_NuclExch_SF"/>
</dbReference>
<keyword evidence="1" id="KW-0344">Guanine-nucleotide releasing factor</keyword>
<dbReference type="GeneID" id="20237837"/>
<reference evidence="2 3" key="1">
    <citation type="journal article" date="2013" name="Nature">
        <title>Insights into bilaterian evolution from three spiralian genomes.</title>
        <authorList>
            <person name="Simakov O."/>
            <person name="Marletaz F."/>
            <person name="Cho S.J."/>
            <person name="Edsinger-Gonzales E."/>
            <person name="Havlak P."/>
            <person name="Hellsten U."/>
            <person name="Kuo D.H."/>
            <person name="Larsson T."/>
            <person name="Lv J."/>
            <person name="Arendt D."/>
            <person name="Savage R."/>
            <person name="Osoegawa K."/>
            <person name="de Jong P."/>
            <person name="Grimwood J."/>
            <person name="Chapman J.A."/>
            <person name="Shapiro H."/>
            <person name="Aerts A."/>
            <person name="Otillar R.P."/>
            <person name="Terry A.Y."/>
            <person name="Boore J.L."/>
            <person name="Grigoriev I.V."/>
            <person name="Lindberg D.R."/>
            <person name="Seaver E.C."/>
            <person name="Weisblat D.A."/>
            <person name="Putnam N.H."/>
            <person name="Rokhsar D.S."/>
        </authorList>
    </citation>
    <scope>NUCLEOTIDE SEQUENCE [LARGE SCALE GENOMIC DNA]</scope>
</reference>
<dbReference type="EMBL" id="KB201205">
    <property type="protein sequence ID" value="ESO98750.1"/>
    <property type="molecule type" value="Genomic_DNA"/>
</dbReference>
<dbReference type="GO" id="GO:0005085">
    <property type="term" value="F:guanyl-nucleotide exchange factor activity"/>
    <property type="evidence" value="ECO:0007669"/>
    <property type="project" value="UniProtKB-KW"/>
</dbReference>
<dbReference type="HOGENOM" id="CLU_1181380_0_0_1"/>
<dbReference type="AlphaFoldDB" id="V4AUV5"/>